<feature type="domain" description="VWFA" evidence="3">
    <location>
        <begin position="274"/>
        <end position="452"/>
    </location>
</feature>
<dbReference type="SMART" id="SM00327">
    <property type="entry name" value="VWA"/>
    <property type="match status" value="1"/>
</dbReference>
<accession>A0AAV3YIL2</accession>
<sequence length="688" mass="76595">MARSIWLFLVMVSATAASNTNIWPSKRVESFHVISDILFRFATTQISSAIRNMENKTQVVDFTVTMPKDAFIVAFYMTIDGERYSGQVKERQTAEREKQATQSKGQKSTTTPRDANIFEVSVDVSAGSLVNFSLTYQEELHRRLGLYEYEVYINSGQAVPDFLVDVSIRENRPLRFVRTPALRTDDLLTSRFDKSGREKMNEMTTVVEKTPKTATVQYKPSKDQQGKGGKGISAGFVVQYDVEHEKQGGDVLVVDRYFVHFIVADFVTSILPKDIIFVLDKSGSMSGRKIRQLKEAMDTILSDLLPQDRFDIITFSSSAERWSGRLVEAEQTQVSGAKSYVKQTTANGATNINDALLDALSDLTGQQKDERVRMIFFLSDGEATEGEKDPEKIARNVFDANDGTVAIYCLGFGTGADMSLLQSLSAQNSGFTRKIYEANDAALQVSSLYEEISTVTIKNLRIKYDINTVDVTTLTQTEFPLVFNGTEISVYGLLKEGTQTVKYEITGLQGSGETVIAEEEDNIDTAVLEAEERTNPLLTETQDRTGIIERMWAFKTITESLSEKDKYKADMNKTEDLLEDVFLMSLKYNFVTPLTSMVVGKPGQGVVEVRQANVEDEVFDFSIFNFTAPPTTTTMKPTTTTTDIVQSTQKSGAATASVHVQTCAVASLMHIFMVLLVPSPQLLQAKLF</sequence>
<dbReference type="InterPro" id="IPR002035">
    <property type="entry name" value="VWF_A"/>
</dbReference>
<dbReference type="AlphaFoldDB" id="A0AAV3YIL2"/>
<proteinExistence type="predicted"/>
<evidence type="ECO:0000256" key="2">
    <source>
        <dbReference type="SAM" id="SignalP"/>
    </source>
</evidence>
<feature type="signal peptide" evidence="2">
    <location>
        <begin position="1"/>
        <end position="17"/>
    </location>
</feature>
<dbReference type="SUPFAM" id="SSF53300">
    <property type="entry name" value="vWA-like"/>
    <property type="match status" value="1"/>
</dbReference>
<feature type="chain" id="PRO_5043360327" evidence="2">
    <location>
        <begin position="18"/>
        <end position="688"/>
    </location>
</feature>
<evidence type="ECO:0000313" key="5">
    <source>
        <dbReference type="EMBL" id="GFN82726.1"/>
    </source>
</evidence>
<evidence type="ECO:0000259" key="3">
    <source>
        <dbReference type="PROSITE" id="PS50234"/>
    </source>
</evidence>
<evidence type="ECO:0000313" key="6">
    <source>
        <dbReference type="Proteomes" id="UP000735302"/>
    </source>
</evidence>
<feature type="region of interest" description="Disordered" evidence="1">
    <location>
        <begin position="87"/>
        <end position="112"/>
    </location>
</feature>
<dbReference type="InterPro" id="IPR036465">
    <property type="entry name" value="vWFA_dom_sf"/>
</dbReference>
<dbReference type="InterPro" id="IPR050934">
    <property type="entry name" value="ITIH"/>
</dbReference>
<feature type="compositionally biased region" description="Basic and acidic residues" evidence="1">
    <location>
        <begin position="87"/>
        <end position="99"/>
    </location>
</feature>
<dbReference type="Pfam" id="PF08487">
    <property type="entry name" value="VIT"/>
    <property type="match status" value="1"/>
</dbReference>
<organism evidence="5 6">
    <name type="scientific">Plakobranchus ocellatus</name>
    <dbReference type="NCBI Taxonomy" id="259542"/>
    <lineage>
        <taxon>Eukaryota</taxon>
        <taxon>Metazoa</taxon>
        <taxon>Spiralia</taxon>
        <taxon>Lophotrochozoa</taxon>
        <taxon>Mollusca</taxon>
        <taxon>Gastropoda</taxon>
        <taxon>Heterobranchia</taxon>
        <taxon>Euthyneura</taxon>
        <taxon>Panpulmonata</taxon>
        <taxon>Sacoglossa</taxon>
        <taxon>Placobranchoidea</taxon>
        <taxon>Plakobranchidae</taxon>
        <taxon>Plakobranchus</taxon>
    </lineage>
</organism>
<dbReference type="SMART" id="SM00609">
    <property type="entry name" value="VIT"/>
    <property type="match status" value="1"/>
</dbReference>
<protein>
    <submittedName>
        <fullName evidence="5">Inter-alpha-trypsin inhibitor heavy chain h3</fullName>
    </submittedName>
</protein>
<feature type="compositionally biased region" description="Polar residues" evidence="1">
    <location>
        <begin position="100"/>
        <end position="112"/>
    </location>
</feature>
<keyword evidence="6" id="KW-1185">Reference proteome</keyword>
<comment type="caution">
    <text evidence="5">The sequence shown here is derived from an EMBL/GenBank/DDBJ whole genome shotgun (WGS) entry which is preliminary data.</text>
</comment>
<evidence type="ECO:0000259" key="4">
    <source>
        <dbReference type="PROSITE" id="PS51468"/>
    </source>
</evidence>
<dbReference type="Gene3D" id="3.40.50.410">
    <property type="entry name" value="von Willebrand factor, type A domain"/>
    <property type="match status" value="1"/>
</dbReference>
<evidence type="ECO:0000256" key="1">
    <source>
        <dbReference type="SAM" id="MobiDB-lite"/>
    </source>
</evidence>
<dbReference type="InterPro" id="IPR013694">
    <property type="entry name" value="VIT"/>
</dbReference>
<dbReference type="Pfam" id="PF00092">
    <property type="entry name" value="VWA"/>
    <property type="match status" value="1"/>
</dbReference>
<gene>
    <name evidence="5" type="ORF">PoB_000923200</name>
</gene>
<reference evidence="5 6" key="1">
    <citation type="journal article" date="2021" name="Elife">
        <title>Chloroplast acquisition without the gene transfer in kleptoplastic sea slugs, Plakobranchus ocellatus.</title>
        <authorList>
            <person name="Maeda T."/>
            <person name="Takahashi S."/>
            <person name="Yoshida T."/>
            <person name="Shimamura S."/>
            <person name="Takaki Y."/>
            <person name="Nagai Y."/>
            <person name="Toyoda A."/>
            <person name="Suzuki Y."/>
            <person name="Arimoto A."/>
            <person name="Ishii H."/>
            <person name="Satoh N."/>
            <person name="Nishiyama T."/>
            <person name="Hasebe M."/>
            <person name="Maruyama T."/>
            <person name="Minagawa J."/>
            <person name="Obokata J."/>
            <person name="Shigenobu S."/>
        </authorList>
    </citation>
    <scope>NUCLEOTIDE SEQUENCE [LARGE SCALE GENOMIC DNA]</scope>
</reference>
<dbReference type="PANTHER" id="PTHR10338:SF108">
    <property type="entry name" value="INTER-ALPHA-TRYPSIN INHIBITOR HEAVY CHAIN H4-LIKE PROTEIN"/>
    <property type="match status" value="1"/>
</dbReference>
<feature type="domain" description="VIT" evidence="4">
    <location>
        <begin position="12"/>
        <end position="138"/>
    </location>
</feature>
<dbReference type="PANTHER" id="PTHR10338">
    <property type="entry name" value="INTER-ALPHA-TRYPSIN INHIBITOR HEAVY CHAIN FAMILY MEMBER"/>
    <property type="match status" value="1"/>
</dbReference>
<dbReference type="PROSITE" id="PS51468">
    <property type="entry name" value="VIT"/>
    <property type="match status" value="1"/>
</dbReference>
<dbReference type="Proteomes" id="UP000735302">
    <property type="component" value="Unassembled WGS sequence"/>
</dbReference>
<dbReference type="PROSITE" id="PS50234">
    <property type="entry name" value="VWFA"/>
    <property type="match status" value="1"/>
</dbReference>
<dbReference type="EMBL" id="BLXT01001037">
    <property type="protein sequence ID" value="GFN82726.1"/>
    <property type="molecule type" value="Genomic_DNA"/>
</dbReference>
<keyword evidence="2" id="KW-0732">Signal</keyword>
<name>A0AAV3YIL2_9GAST</name>